<dbReference type="GO" id="GO:0016887">
    <property type="term" value="F:ATP hydrolysis activity"/>
    <property type="evidence" value="ECO:0007669"/>
    <property type="project" value="InterPro"/>
</dbReference>
<dbReference type="PANTHER" id="PTHR37291:SF1">
    <property type="entry name" value="TYPE IV METHYL-DIRECTED RESTRICTION ENZYME ECOKMCRB SUBUNIT"/>
    <property type="match status" value="1"/>
</dbReference>
<dbReference type="PANTHER" id="PTHR37291">
    <property type="entry name" value="5-METHYLCYTOSINE-SPECIFIC RESTRICTION ENZYME B"/>
    <property type="match status" value="1"/>
</dbReference>
<proteinExistence type="predicted"/>
<dbReference type="Proteomes" id="UP000537188">
    <property type="component" value="Unassembled WGS sequence"/>
</dbReference>
<evidence type="ECO:0000313" key="3">
    <source>
        <dbReference type="Proteomes" id="UP000537188"/>
    </source>
</evidence>
<dbReference type="GO" id="GO:0005524">
    <property type="term" value="F:ATP binding"/>
    <property type="evidence" value="ECO:0007669"/>
    <property type="project" value="InterPro"/>
</dbReference>
<dbReference type="InterPro" id="IPR011704">
    <property type="entry name" value="ATPase_dyneun-rel_AAA"/>
</dbReference>
<dbReference type="AlphaFoldDB" id="A0A7Y8K7A0"/>
<name>A0A7Y8K7A0_9PSED</name>
<sequence>MDEPQKDDSAFNAKNIKIWKLSHGGKTFTADQHASFVSNRLAVVHRDTKVNQGKHFKGEPEGTLFYLCHGNAVQALARFCGPAKVDDEGWQKRPYQLLRRSSQQTPYRDSKKKWTPQGNSTFFSVPTAELPEFEQTLLQPYFGLKLAELMNLEPIDDTIEFLRVPQLQAAEPGPLNRILFGPPGTGKTYRSVAESVAIVESVALADVLNTAAYTDTKARFDHYRKEGQIDFVTFHPSYSYQDFVEGIRPDTVDGQLSYQVEPGILKRIADAATANWHASLQTAGTTLSDTERFDRAFEQVLEDVEEATSGFVQATLYNKTKVNVRVSVREKSLLLTKPGSNTQFSVAKSQLRKLWANRANINKPADTGIHTRSSYYAALKLLEETDLELGQPVVHTPITLKRYVLIIDEINRGNIAKIFGELITLIEDDKRLGERNELTVRLPYSPDELPFGLPPNLYLLGTMNTADRSIALLDTALRRRFDFRELMPDASILEGKVVEGINLQTLLDTLNRRIVFLVGRNHTLGHAYLTDVKDFGALESRFFNRIIPLLQEYFFDDWAKIRLVFKDSGKKQYALQIVREYEEDALEVLGDDIDVIQNRTCYEIASKLTPDMIRAIYE</sequence>
<protein>
    <submittedName>
        <fullName evidence="2">AAA family ATPase</fullName>
    </submittedName>
</protein>
<comment type="caution">
    <text evidence="2">The sequence shown here is derived from an EMBL/GenBank/DDBJ whole genome shotgun (WGS) entry which is preliminary data.</text>
</comment>
<dbReference type="SUPFAM" id="SSF52540">
    <property type="entry name" value="P-loop containing nucleoside triphosphate hydrolases"/>
    <property type="match status" value="1"/>
</dbReference>
<dbReference type="RefSeq" id="WP_256390388.1">
    <property type="nucleotide sequence ID" value="NZ_JACARF010000025.1"/>
</dbReference>
<dbReference type="EMBL" id="JACARF010000025">
    <property type="protein sequence ID" value="NWE78114.1"/>
    <property type="molecule type" value="Genomic_DNA"/>
</dbReference>
<dbReference type="InterPro" id="IPR052934">
    <property type="entry name" value="Methyl-DNA_Rec/Restrict_Enz"/>
</dbReference>
<reference evidence="2 3" key="1">
    <citation type="submission" date="2020-04" db="EMBL/GenBank/DDBJ databases">
        <title>Molecular characterization of pseudomonads from Agaricus bisporus reveal novel blotch 2 pathogens in Western Europe.</title>
        <authorList>
            <person name="Taparia T."/>
            <person name="Krijger M."/>
            <person name="Haynes E."/>
            <person name="Elpinstone J.G."/>
            <person name="Noble R."/>
            <person name="Van Der Wolf J."/>
        </authorList>
    </citation>
    <scope>NUCLEOTIDE SEQUENCE [LARGE SCALE GENOMIC DNA]</scope>
    <source>
        <strain evidence="2 3">IPO3781</strain>
    </source>
</reference>
<dbReference type="InterPro" id="IPR027417">
    <property type="entry name" value="P-loop_NTPase"/>
</dbReference>
<feature type="domain" description="ATPase dynein-related AAA" evidence="1">
    <location>
        <begin position="380"/>
        <end position="481"/>
    </location>
</feature>
<gene>
    <name evidence="2" type="ORF">HX828_21420</name>
</gene>
<organism evidence="2 3">
    <name type="scientific">Pseudomonas yamanorum</name>
    <dbReference type="NCBI Taxonomy" id="515393"/>
    <lineage>
        <taxon>Bacteria</taxon>
        <taxon>Pseudomonadati</taxon>
        <taxon>Pseudomonadota</taxon>
        <taxon>Gammaproteobacteria</taxon>
        <taxon>Pseudomonadales</taxon>
        <taxon>Pseudomonadaceae</taxon>
        <taxon>Pseudomonas</taxon>
    </lineage>
</organism>
<accession>A0A7Y8K7A0</accession>
<evidence type="ECO:0000313" key="2">
    <source>
        <dbReference type="EMBL" id="NWE78114.1"/>
    </source>
</evidence>
<evidence type="ECO:0000259" key="1">
    <source>
        <dbReference type="Pfam" id="PF07728"/>
    </source>
</evidence>
<dbReference type="Gene3D" id="3.40.50.300">
    <property type="entry name" value="P-loop containing nucleotide triphosphate hydrolases"/>
    <property type="match status" value="1"/>
</dbReference>
<dbReference type="Pfam" id="PF07728">
    <property type="entry name" value="AAA_5"/>
    <property type="match status" value="1"/>
</dbReference>